<accession>A0A366DPD6</accession>
<reference evidence="1 2" key="1">
    <citation type="submission" date="2018-06" db="EMBL/GenBank/DDBJ databases">
        <title>Genomic Encyclopedia of Type Strains, Phase IV (KMG-IV): sequencing the most valuable type-strain genomes for metagenomic binning, comparative biology and taxonomic classification.</title>
        <authorList>
            <person name="Goeker M."/>
        </authorList>
    </citation>
    <scope>NUCLEOTIDE SEQUENCE [LARGE SCALE GENOMIC DNA]</scope>
    <source>
        <strain evidence="1 2">DSM 44599</strain>
    </source>
</reference>
<proteinExistence type="predicted"/>
<evidence type="ECO:0000313" key="2">
    <source>
        <dbReference type="Proteomes" id="UP000252586"/>
    </source>
</evidence>
<dbReference type="STRING" id="1210090.GCA_001613185_00918"/>
<gene>
    <name evidence="1" type="ORF">DFR74_10421</name>
</gene>
<dbReference type="RefSeq" id="WP_067503766.1">
    <property type="nucleotide sequence ID" value="NZ_QNRE01000004.1"/>
</dbReference>
<dbReference type="OrthoDB" id="5196244at2"/>
<protein>
    <submittedName>
        <fullName evidence="1">Uncharacterized protein</fullName>
    </submittedName>
</protein>
<name>A0A366DPD6_9NOCA</name>
<sequence>MAVLRGHTSADTAVVVDDYPNGRFYRVKMRYWVEEATKGQYRGRQRLIHQSTNPRVAGEVERWFKPQRGQYSSWWMYLVQYENGHIDGVGFPVYLDGPSWTRFYNTGIWTHLTESERAGCVFMLDGYPQRSPNSWRDWHTMVDKVRDLGVPTLEEWKVINEGNYVNEDAYTALRRYLEAGGPDIRQENWWK</sequence>
<dbReference type="Proteomes" id="UP000252586">
    <property type="component" value="Unassembled WGS sequence"/>
</dbReference>
<dbReference type="EMBL" id="QNRE01000004">
    <property type="protein sequence ID" value="RBO91319.1"/>
    <property type="molecule type" value="Genomic_DNA"/>
</dbReference>
<dbReference type="AlphaFoldDB" id="A0A366DPD6"/>
<evidence type="ECO:0000313" key="1">
    <source>
        <dbReference type="EMBL" id="RBO91319.1"/>
    </source>
</evidence>
<comment type="caution">
    <text evidence="1">The sequence shown here is derived from an EMBL/GenBank/DDBJ whole genome shotgun (WGS) entry which is preliminary data.</text>
</comment>
<keyword evidence="2" id="KW-1185">Reference proteome</keyword>
<organism evidence="1 2">
    <name type="scientific">Nocardia puris</name>
    <dbReference type="NCBI Taxonomy" id="208602"/>
    <lineage>
        <taxon>Bacteria</taxon>
        <taxon>Bacillati</taxon>
        <taxon>Actinomycetota</taxon>
        <taxon>Actinomycetes</taxon>
        <taxon>Mycobacteriales</taxon>
        <taxon>Nocardiaceae</taxon>
        <taxon>Nocardia</taxon>
    </lineage>
</organism>